<dbReference type="AlphaFoldDB" id="A0A7S1QGC1"/>
<proteinExistence type="predicted"/>
<reference evidence="2" key="1">
    <citation type="submission" date="2021-01" db="EMBL/GenBank/DDBJ databases">
        <authorList>
            <person name="Corre E."/>
            <person name="Pelletier E."/>
            <person name="Niang G."/>
            <person name="Scheremetjew M."/>
            <person name="Finn R."/>
            <person name="Kale V."/>
            <person name="Holt S."/>
            <person name="Cochrane G."/>
            <person name="Meng A."/>
            <person name="Brown T."/>
            <person name="Cohen L."/>
        </authorList>
    </citation>
    <scope>NUCLEOTIDE SEQUENCE</scope>
    <source>
        <strain evidence="2">CCAP 1951/1</strain>
    </source>
</reference>
<name>A0A7S1QGC1_NEODS</name>
<accession>A0A7S1QGC1</accession>
<gene>
    <name evidence="2" type="ORF">NDES1114_LOCUS26168</name>
</gene>
<sequence>MADVEEVQHNDSPIVEEPDEQPRSVDTSKPPPATPAAPVGPGENTLQVTAWAGKVTRPVQPSSATVAAVREERQRMLDAQTARADEDLTTALQQTKEAADAKGKALGAWGVLRGAVLKGVASAAAATTRGVEATVGKIASVRFTRAFPEAAGDELQVVFACKAIHGGTPVSGSVYVTDKRVCYYNGGTIRVVVDLQDVVSVVLGVALQTYDARPYVLPRPEAEVVTDSIQLFLRDKRVVELIHITPDAGEAASELTNHRFKHNQAAAMCHASIYGAWTKIVGDVPLDGVDYSDQ</sequence>
<evidence type="ECO:0000256" key="1">
    <source>
        <dbReference type="SAM" id="MobiDB-lite"/>
    </source>
</evidence>
<organism evidence="2">
    <name type="scientific">Neobodo designis</name>
    <name type="common">Flagellated protozoan</name>
    <name type="synonym">Bodo designis</name>
    <dbReference type="NCBI Taxonomy" id="312471"/>
    <lineage>
        <taxon>Eukaryota</taxon>
        <taxon>Discoba</taxon>
        <taxon>Euglenozoa</taxon>
        <taxon>Kinetoplastea</taxon>
        <taxon>Metakinetoplastina</taxon>
        <taxon>Neobodonida</taxon>
        <taxon>Neobodo</taxon>
    </lineage>
</organism>
<evidence type="ECO:0008006" key="3">
    <source>
        <dbReference type="Google" id="ProtNLM"/>
    </source>
</evidence>
<protein>
    <recommendedName>
        <fullName evidence="3">GRAM domain-containing protein</fullName>
    </recommendedName>
</protein>
<evidence type="ECO:0000313" key="2">
    <source>
        <dbReference type="EMBL" id="CAD9138132.1"/>
    </source>
</evidence>
<feature type="region of interest" description="Disordered" evidence="1">
    <location>
        <begin position="1"/>
        <end position="44"/>
    </location>
</feature>
<dbReference type="EMBL" id="HBGF01039105">
    <property type="protein sequence ID" value="CAD9138132.1"/>
    <property type="molecule type" value="Transcribed_RNA"/>
</dbReference>